<evidence type="ECO:0000256" key="6">
    <source>
        <dbReference type="ARBA" id="ARBA00022824"/>
    </source>
</evidence>
<feature type="transmembrane region" description="Helical" evidence="15">
    <location>
        <begin position="200"/>
        <end position="225"/>
    </location>
</feature>
<dbReference type="InterPro" id="IPR001915">
    <property type="entry name" value="Peptidase_M48"/>
</dbReference>
<sequence>MDFFSKLATVAEIPGFNWKGLVVAFTAGQFAFDTYLNIRQYNFLKNDKPQTPEDGDEETFFKTQRYQLTKQRFSIFTGAYSFITNVAFLKFNVLPKLYYATGQFISTYAVKFGFLKWFASPTPQSVVTFLALQVLSSIISLPLSYYSTFVIEEKFGFNKQTKVLFFTDFLKTQVLSFAIGTPIILGFVKIIEYFGDAFFLYVWSFFFVVQIFMMTIAPIVIMPLFNKFTPLEDGSLKTKIEDLAKSLSFPLSKLFVIDGSKRSSHSNAFFTGLPWSKRIVLFDTLIEQASSDEEIVAVIGHEIGHWAKNHLAKTLVVLQGNLSLIFFLFSAFFRNKSFYESFGFDTTSPTSLFADRNNLPIIIGFILFLDILKPLEFFTTFGSNLLSRKHEYEADEYATDLGMGEDLSSGLVTLFKENKSSARSDPLYSAYHYSHPLLPERLAAIRARIESNKTAEKKDQ</sequence>
<comment type="catalytic activity">
    <reaction evidence="11 15">
        <text>Hydrolyzes the peptide bond -P2-(S-farnesyl or geranylgeranyl)C-P1'-P2'-P3'-COOH where P1' and P2' are amino acids with aliphatic side chains and P3' is any C-terminal residue.</text>
        <dbReference type="EC" id="3.4.24.84"/>
    </reaction>
</comment>
<evidence type="ECO:0000256" key="12">
    <source>
        <dbReference type="ARBA" id="ARBA00060927"/>
    </source>
</evidence>
<evidence type="ECO:0000256" key="2">
    <source>
        <dbReference type="ARBA" id="ARBA00022670"/>
    </source>
</evidence>
<dbReference type="Proteomes" id="UP000398389">
    <property type="component" value="Unassembled WGS sequence"/>
</dbReference>
<evidence type="ECO:0000256" key="7">
    <source>
        <dbReference type="ARBA" id="ARBA00022833"/>
    </source>
</evidence>
<feature type="transmembrane region" description="Helical" evidence="15">
    <location>
        <begin position="169"/>
        <end position="188"/>
    </location>
</feature>
<dbReference type="Pfam" id="PF01435">
    <property type="entry name" value="Peptidase_M48"/>
    <property type="match status" value="1"/>
</dbReference>
<dbReference type="FunFam" id="3.30.2010.10:FF:000002">
    <property type="entry name" value="CAAX prenyl protease"/>
    <property type="match status" value="1"/>
</dbReference>
<dbReference type="RefSeq" id="XP_031852866.1">
    <property type="nucleotide sequence ID" value="XM_031996975.1"/>
</dbReference>
<comment type="subcellular location">
    <subcellularLocation>
        <location evidence="1 15">Endoplasmic reticulum membrane</location>
        <topology evidence="1 15">Multi-pass membrane protein</topology>
    </subcellularLocation>
</comment>
<dbReference type="GO" id="GO:0046872">
    <property type="term" value="F:metal ion binding"/>
    <property type="evidence" value="ECO:0007669"/>
    <property type="project" value="UniProtKB-UniRule"/>
</dbReference>
<proteinExistence type="inferred from homology"/>
<evidence type="ECO:0000259" key="16">
    <source>
        <dbReference type="Pfam" id="PF01435"/>
    </source>
</evidence>
<reference evidence="18 19" key="1">
    <citation type="submission" date="2019-09" db="EMBL/GenBank/DDBJ databases">
        <authorList>
            <person name="Brejova B."/>
        </authorList>
    </citation>
    <scope>NUCLEOTIDE SEQUENCE [LARGE SCALE GENOMIC DNA]</scope>
</reference>
<dbReference type="InterPro" id="IPR032456">
    <property type="entry name" value="Peptidase_M48_N"/>
</dbReference>
<feature type="transmembrane region" description="Helical" evidence="15">
    <location>
        <begin position="126"/>
        <end position="149"/>
    </location>
</feature>
<keyword evidence="9 15" id="KW-0482">Metalloprotease</keyword>
<evidence type="ECO:0000256" key="13">
    <source>
        <dbReference type="PIRSR" id="PIRSR627057-1"/>
    </source>
</evidence>
<accession>A0A5E8BKW7</accession>
<evidence type="ECO:0000256" key="14">
    <source>
        <dbReference type="PIRSR" id="PIRSR627057-2"/>
    </source>
</evidence>
<keyword evidence="4 14" id="KW-0479">Metal-binding</keyword>
<dbReference type="CDD" id="cd07343">
    <property type="entry name" value="M48A_Zmpste24p_like"/>
    <property type="match status" value="1"/>
</dbReference>
<dbReference type="Pfam" id="PF16491">
    <property type="entry name" value="Peptidase_M48_N"/>
    <property type="match status" value="1"/>
</dbReference>
<comment type="similarity">
    <text evidence="12 15">Belongs to the peptidase M48A family.</text>
</comment>
<keyword evidence="10 15" id="KW-0472">Membrane</keyword>
<gene>
    <name evidence="18" type="ORF">SAPINGB_P002256</name>
</gene>
<feature type="binding site" evidence="14">
    <location>
        <position position="391"/>
    </location>
    <ligand>
        <name>Zn(2+)</name>
        <dbReference type="ChEBI" id="CHEBI:29105"/>
        <note>catalytic</note>
    </ligand>
</feature>
<evidence type="ECO:0000256" key="3">
    <source>
        <dbReference type="ARBA" id="ARBA00022692"/>
    </source>
</evidence>
<feature type="domain" description="CAAX prenyl protease 1 N-terminal" evidence="17">
    <location>
        <begin position="43"/>
        <end position="227"/>
    </location>
</feature>
<feature type="active site" description="Proton donor" evidence="13">
    <location>
        <position position="395"/>
    </location>
</feature>
<dbReference type="OrthoDB" id="360839at2759"/>
<keyword evidence="19" id="KW-1185">Reference proteome</keyword>
<feature type="domain" description="Peptidase M48" evidence="16">
    <location>
        <begin position="230"/>
        <end position="448"/>
    </location>
</feature>
<name>A0A5E8BKW7_9ASCO</name>
<feature type="binding site" evidence="14">
    <location>
        <position position="305"/>
    </location>
    <ligand>
        <name>Zn(2+)</name>
        <dbReference type="ChEBI" id="CHEBI:29105"/>
        <note>catalytic</note>
    </ligand>
</feature>
<feature type="transmembrane region" description="Helical" evidence="15">
    <location>
        <begin position="315"/>
        <end position="333"/>
    </location>
</feature>
<dbReference type="GO" id="GO:0004222">
    <property type="term" value="F:metalloendopeptidase activity"/>
    <property type="evidence" value="ECO:0007669"/>
    <property type="project" value="UniProtKB-UniRule"/>
</dbReference>
<comment type="cofactor">
    <cofactor evidence="14 15">
        <name>Zn(2+)</name>
        <dbReference type="ChEBI" id="CHEBI:29105"/>
    </cofactor>
    <text evidence="14 15">Binds 1 zinc ion per subunit.</text>
</comment>
<organism evidence="18 19">
    <name type="scientific">Magnusiomyces paraingens</name>
    <dbReference type="NCBI Taxonomy" id="2606893"/>
    <lineage>
        <taxon>Eukaryota</taxon>
        <taxon>Fungi</taxon>
        <taxon>Dikarya</taxon>
        <taxon>Ascomycota</taxon>
        <taxon>Saccharomycotina</taxon>
        <taxon>Dipodascomycetes</taxon>
        <taxon>Dipodascales</taxon>
        <taxon>Dipodascaceae</taxon>
        <taxon>Magnusiomyces</taxon>
    </lineage>
</organism>
<dbReference type="PANTHER" id="PTHR10120">
    <property type="entry name" value="CAAX PRENYL PROTEASE 1"/>
    <property type="match status" value="1"/>
</dbReference>
<evidence type="ECO:0000256" key="8">
    <source>
        <dbReference type="ARBA" id="ARBA00022989"/>
    </source>
</evidence>
<feature type="transmembrane region" description="Helical" evidence="15">
    <location>
        <begin position="73"/>
        <end position="91"/>
    </location>
</feature>
<keyword evidence="2 15" id="KW-0645">Protease</keyword>
<evidence type="ECO:0000256" key="15">
    <source>
        <dbReference type="RuleBase" id="RU366005"/>
    </source>
</evidence>
<evidence type="ECO:0000256" key="4">
    <source>
        <dbReference type="ARBA" id="ARBA00022723"/>
    </source>
</evidence>
<evidence type="ECO:0000313" key="18">
    <source>
        <dbReference type="EMBL" id="VVT49409.1"/>
    </source>
</evidence>
<evidence type="ECO:0000313" key="19">
    <source>
        <dbReference type="Proteomes" id="UP000398389"/>
    </source>
</evidence>
<dbReference type="EMBL" id="CABVLU010000002">
    <property type="protein sequence ID" value="VVT49409.1"/>
    <property type="molecule type" value="Genomic_DNA"/>
</dbReference>
<dbReference type="AlphaFoldDB" id="A0A5E8BKW7"/>
<dbReference type="GO" id="GO:0071586">
    <property type="term" value="P:CAAX-box protein processing"/>
    <property type="evidence" value="ECO:0007669"/>
    <property type="project" value="UniProtKB-UniRule"/>
</dbReference>
<evidence type="ECO:0000256" key="9">
    <source>
        <dbReference type="ARBA" id="ARBA00023049"/>
    </source>
</evidence>
<evidence type="ECO:0000256" key="1">
    <source>
        <dbReference type="ARBA" id="ARBA00004477"/>
    </source>
</evidence>
<dbReference type="Gene3D" id="3.30.2010.10">
    <property type="entry name" value="Metalloproteases ('zincins'), catalytic domain"/>
    <property type="match status" value="1"/>
</dbReference>
<dbReference type="GeneID" id="43581075"/>
<dbReference type="InterPro" id="IPR027057">
    <property type="entry name" value="CAXX_Prtase_1"/>
</dbReference>
<feature type="active site" evidence="13">
    <location>
        <position position="302"/>
    </location>
</feature>
<protein>
    <recommendedName>
        <fullName evidence="15">CAAX prenyl protease</fullName>
        <ecNumber evidence="15">3.4.24.84</ecNumber>
    </recommendedName>
</protein>
<dbReference type="GO" id="GO:0005789">
    <property type="term" value="C:endoplasmic reticulum membrane"/>
    <property type="evidence" value="ECO:0007669"/>
    <property type="project" value="UniProtKB-SubCell"/>
</dbReference>
<keyword evidence="7 14" id="KW-0862">Zinc</keyword>
<keyword evidence="6 15" id="KW-0256">Endoplasmic reticulum</keyword>
<keyword evidence="8 15" id="KW-1133">Transmembrane helix</keyword>
<evidence type="ECO:0000256" key="10">
    <source>
        <dbReference type="ARBA" id="ARBA00023136"/>
    </source>
</evidence>
<keyword evidence="5 15" id="KW-0378">Hydrolase</keyword>
<evidence type="ECO:0000256" key="11">
    <source>
        <dbReference type="ARBA" id="ARBA00044456"/>
    </source>
</evidence>
<evidence type="ECO:0000259" key="17">
    <source>
        <dbReference type="Pfam" id="PF16491"/>
    </source>
</evidence>
<keyword evidence="3 15" id="KW-0812">Transmembrane</keyword>
<evidence type="ECO:0000256" key="5">
    <source>
        <dbReference type="ARBA" id="ARBA00022801"/>
    </source>
</evidence>
<comment type="function">
    <text evidence="15">Proteolytically removes the C-terminal three residues of farnesylated proteins.</text>
</comment>
<dbReference type="EC" id="3.4.24.84" evidence="15"/>
<feature type="binding site" evidence="14">
    <location>
        <position position="301"/>
    </location>
    <ligand>
        <name>Zn(2+)</name>
        <dbReference type="ChEBI" id="CHEBI:29105"/>
        <note>catalytic</note>
    </ligand>
</feature>